<dbReference type="AlphaFoldDB" id="A0A6V7QUV4"/>
<proteinExistence type="inferred from homology"/>
<feature type="region of interest" description="Disordered" evidence="6">
    <location>
        <begin position="1"/>
        <end position="135"/>
    </location>
</feature>
<keyword evidence="5" id="KW-0175">Coiled coil</keyword>
<organism evidence="7">
    <name type="scientific">Ananas comosus var. bracteatus</name>
    <name type="common">red pineapple</name>
    <dbReference type="NCBI Taxonomy" id="296719"/>
    <lineage>
        <taxon>Eukaryota</taxon>
        <taxon>Viridiplantae</taxon>
        <taxon>Streptophyta</taxon>
        <taxon>Embryophyta</taxon>
        <taxon>Tracheophyta</taxon>
        <taxon>Spermatophyta</taxon>
        <taxon>Magnoliopsida</taxon>
        <taxon>Liliopsida</taxon>
        <taxon>Poales</taxon>
        <taxon>Bromeliaceae</taxon>
        <taxon>Bromelioideae</taxon>
        <taxon>Ananas</taxon>
    </lineage>
</organism>
<dbReference type="GO" id="GO:0030154">
    <property type="term" value="P:cell differentiation"/>
    <property type="evidence" value="ECO:0007669"/>
    <property type="project" value="UniProtKB-KW"/>
</dbReference>
<evidence type="ECO:0000256" key="2">
    <source>
        <dbReference type="ARBA" id="ARBA00022782"/>
    </source>
</evidence>
<keyword evidence="3 4" id="KW-0287">Flowering</keyword>
<evidence type="ECO:0000256" key="1">
    <source>
        <dbReference type="ARBA" id="ARBA00008956"/>
    </source>
</evidence>
<dbReference type="PANTHER" id="PTHR31791:SF49">
    <property type="entry name" value="INACTIVE PROTEIN FRIGIDA"/>
    <property type="match status" value="1"/>
</dbReference>
<keyword evidence="2 4" id="KW-0221">Differentiation</keyword>
<evidence type="ECO:0000313" key="7">
    <source>
        <dbReference type="EMBL" id="CAD1846641.1"/>
    </source>
</evidence>
<feature type="compositionally biased region" description="Basic residues" evidence="6">
    <location>
        <begin position="12"/>
        <end position="36"/>
    </location>
</feature>
<feature type="coiled-coil region" evidence="5">
    <location>
        <begin position="434"/>
        <end position="461"/>
    </location>
</feature>
<dbReference type="EMBL" id="CAJEUB010000021">
    <property type="protein sequence ID" value="CAD1846641.1"/>
    <property type="molecule type" value="Genomic_DNA"/>
</dbReference>
<keyword evidence="4" id="KW-0217">Developmental protein</keyword>
<dbReference type="Pfam" id="PF07899">
    <property type="entry name" value="Frigida"/>
    <property type="match status" value="2"/>
</dbReference>
<gene>
    <name evidence="7" type="ORF">CB5_LOCUS29852</name>
</gene>
<sequence>MAPPSPSTKEEKRKKKKKKKKEKKNQKRRRRRRRRTKREEEEEEEEEERRRRSKGGRRTRRRRKEEEEPKEEEEEEEEEEEPKEEEEEEEEEEPKEEEEEEEEVEEEEAKEGEEPEEEEETRRETTGVPSSSTLVESVNSLCALSGALSEFTRQWRDLQNTLDFILASIDARSKHLDAAPATTDNPLPKAPEPDPDPVLAELHALCEGMRGHALRKFVASRLSELGWLRREVPAALPRARDPAALVFYAMGHFYRESSKAFVRPSKLVDSRRACILLLEFYVLSGCLPASAAVDPAVRKVAVGAALTWRDRLVKEAAVSTLPAPLSKLEKKAHVLRQSPILLGKLPGIIKDLIRQELFVEAVELICAFELKGKFLPMPLLSSFLLRLKQNGEKEQGGQSSISSLKSSGERELAALKSVARCLEEYKLDPSELADFHINERIARLEKDIAEAEQKLQQRSLKRKVGEVAGPSENLKGNAHGRLLPYHRLVLHLN</sequence>
<evidence type="ECO:0000256" key="6">
    <source>
        <dbReference type="SAM" id="MobiDB-lite"/>
    </source>
</evidence>
<protein>
    <recommendedName>
        <fullName evidence="4">FRIGIDA-like protein</fullName>
    </recommendedName>
</protein>
<comment type="similarity">
    <text evidence="1 4">Belongs to the Frigida family.</text>
</comment>
<dbReference type="GO" id="GO:0009908">
    <property type="term" value="P:flower development"/>
    <property type="evidence" value="ECO:0007669"/>
    <property type="project" value="UniProtKB-KW"/>
</dbReference>
<accession>A0A6V7QUV4</accession>
<evidence type="ECO:0000256" key="5">
    <source>
        <dbReference type="SAM" id="Coils"/>
    </source>
</evidence>
<evidence type="ECO:0000256" key="4">
    <source>
        <dbReference type="RuleBase" id="RU364012"/>
    </source>
</evidence>
<name>A0A6V7QUV4_ANACO</name>
<dbReference type="InterPro" id="IPR012474">
    <property type="entry name" value="Frigida"/>
</dbReference>
<reference evidence="7" key="1">
    <citation type="submission" date="2020-07" db="EMBL/GenBank/DDBJ databases">
        <authorList>
            <person name="Lin J."/>
        </authorList>
    </citation>
    <scope>NUCLEOTIDE SEQUENCE</scope>
</reference>
<evidence type="ECO:0000256" key="3">
    <source>
        <dbReference type="ARBA" id="ARBA00023089"/>
    </source>
</evidence>
<dbReference type="PANTHER" id="PTHR31791">
    <property type="entry name" value="FRIGIDA-LIKE PROTEIN 3-RELATED"/>
    <property type="match status" value="1"/>
</dbReference>
<feature type="compositionally biased region" description="Basic residues" evidence="6">
    <location>
        <begin position="51"/>
        <end position="63"/>
    </location>
</feature>
<feature type="compositionally biased region" description="Acidic residues" evidence="6">
    <location>
        <begin position="68"/>
        <end position="119"/>
    </location>
</feature>